<dbReference type="PANTHER" id="PTHR39087">
    <property type="entry name" value="UPF0104 MEMBRANE PROTEIN MJ1595"/>
    <property type="match status" value="1"/>
</dbReference>
<evidence type="ECO:0000256" key="4">
    <source>
        <dbReference type="ARBA" id="ARBA00022692"/>
    </source>
</evidence>
<dbReference type="Pfam" id="PF03706">
    <property type="entry name" value="LPG_synthase_TM"/>
    <property type="match status" value="1"/>
</dbReference>
<keyword evidence="3" id="KW-1003">Cell membrane</keyword>
<feature type="transmembrane region" description="Helical" evidence="7">
    <location>
        <begin position="9"/>
        <end position="31"/>
    </location>
</feature>
<dbReference type="NCBIfam" id="TIGR00374">
    <property type="entry name" value="flippase-like domain"/>
    <property type="match status" value="1"/>
</dbReference>
<dbReference type="PANTHER" id="PTHR39087:SF2">
    <property type="entry name" value="UPF0104 MEMBRANE PROTEIN MJ1595"/>
    <property type="match status" value="1"/>
</dbReference>
<feature type="transmembrane region" description="Helical" evidence="7">
    <location>
        <begin position="243"/>
        <end position="263"/>
    </location>
</feature>
<dbReference type="Proteomes" id="UP000603056">
    <property type="component" value="Unassembled WGS sequence"/>
</dbReference>
<keyword evidence="6 7" id="KW-0472">Membrane</keyword>
<dbReference type="GO" id="GO:0005886">
    <property type="term" value="C:plasma membrane"/>
    <property type="evidence" value="ECO:0007669"/>
    <property type="project" value="UniProtKB-SubCell"/>
</dbReference>
<accession>A0A811T955</accession>
<comment type="caution">
    <text evidence="8">The sequence shown here is derived from an EMBL/GenBank/DDBJ whole genome shotgun (WGS) entry which is preliminary data.</text>
</comment>
<name>A0A811T955_9EURY</name>
<proteinExistence type="inferred from homology"/>
<reference evidence="8" key="1">
    <citation type="submission" date="2020-10" db="EMBL/GenBank/DDBJ databases">
        <authorList>
            <person name="Hahn C.J."/>
            <person name="Laso-Perez R."/>
            <person name="Vulcano F."/>
            <person name="Vaziourakis K.-M."/>
            <person name="Stokke R."/>
            <person name="Steen I.H."/>
            <person name="Teske A."/>
            <person name="Boetius A."/>
            <person name="Liebeke M."/>
            <person name="Amann R."/>
            <person name="Knittel K."/>
        </authorList>
    </citation>
    <scope>NUCLEOTIDE SEQUENCE</scope>
    <source>
        <strain evidence="8">Gfbio:e3339647-f889-4370-9287-4fb5cb688e4c:AG394J04_GoMArc1</strain>
    </source>
</reference>
<comment type="similarity">
    <text evidence="2">Belongs to the UPF0104 family.</text>
</comment>
<keyword evidence="4 7" id="KW-0812">Transmembrane</keyword>
<evidence type="ECO:0000313" key="9">
    <source>
        <dbReference type="Proteomes" id="UP000603056"/>
    </source>
</evidence>
<evidence type="ECO:0000256" key="6">
    <source>
        <dbReference type="ARBA" id="ARBA00023136"/>
    </source>
</evidence>
<feature type="transmembrane region" description="Helical" evidence="7">
    <location>
        <begin position="216"/>
        <end position="237"/>
    </location>
</feature>
<feature type="transmembrane region" description="Helical" evidence="7">
    <location>
        <begin position="43"/>
        <end position="62"/>
    </location>
</feature>
<evidence type="ECO:0000256" key="5">
    <source>
        <dbReference type="ARBA" id="ARBA00022989"/>
    </source>
</evidence>
<sequence length="325" mass="36068">MKTTSYRKIVYFLLQALAGIAIIAYITLYKLDLTEITVAIKNIHIAYFVLAALAYFIHNLLFSYRLFYLIQHIGHKIAYTGVLISHLGGMLVADITPGRSGYILTPAFIKKITGARATDAMVCIVAPEGLDLVLKGAGAMLALIYLLYCTNSFDLPATTFLMATSALIILGCLLLAVSWLDETYTKRILNKMPLLNRFSDQLSQFKHSGIKIKKNINVIIILYMLGWFFCGLQWYFIGKAMNLPITYLEFFLLHPLITALMFIPLTPAGLGIMESGTIIALGLLGIAPTTSFAFSLLVRINIILTDATGISAFLYQWKLSLSQGR</sequence>
<organism evidence="8 9">
    <name type="scientific">Candidatus Argoarchaeum ethanivorans</name>
    <dbReference type="NCBI Taxonomy" id="2608793"/>
    <lineage>
        <taxon>Archaea</taxon>
        <taxon>Methanobacteriati</taxon>
        <taxon>Methanobacteriota</taxon>
        <taxon>Stenosarchaea group</taxon>
        <taxon>Methanomicrobia</taxon>
        <taxon>Methanosarcinales</taxon>
        <taxon>Methanosarcinales incertae sedis</taxon>
        <taxon>GOM Arc I cluster</taxon>
        <taxon>Candidatus Argoarchaeum</taxon>
    </lineage>
</organism>
<evidence type="ECO:0000313" key="8">
    <source>
        <dbReference type="EMBL" id="CAD6491335.1"/>
    </source>
</evidence>
<feature type="transmembrane region" description="Helical" evidence="7">
    <location>
        <begin position="160"/>
        <end position="180"/>
    </location>
</feature>
<dbReference type="AlphaFoldDB" id="A0A811T955"/>
<comment type="subcellular location">
    <subcellularLocation>
        <location evidence="1">Cell membrane</location>
        <topology evidence="1">Multi-pass membrane protein</topology>
    </subcellularLocation>
</comment>
<feature type="transmembrane region" description="Helical" evidence="7">
    <location>
        <begin position="132"/>
        <end position="148"/>
    </location>
</feature>
<evidence type="ECO:0000256" key="7">
    <source>
        <dbReference type="SAM" id="Phobius"/>
    </source>
</evidence>
<evidence type="ECO:0000256" key="1">
    <source>
        <dbReference type="ARBA" id="ARBA00004651"/>
    </source>
</evidence>
<keyword evidence="5 7" id="KW-1133">Transmembrane helix</keyword>
<dbReference type="InterPro" id="IPR022791">
    <property type="entry name" value="L-PG_synthase/AglD"/>
</dbReference>
<dbReference type="EMBL" id="CAJHIP010000003">
    <property type="protein sequence ID" value="CAD6491335.1"/>
    <property type="molecule type" value="Genomic_DNA"/>
</dbReference>
<evidence type="ECO:0000256" key="3">
    <source>
        <dbReference type="ARBA" id="ARBA00022475"/>
    </source>
</evidence>
<protein>
    <submittedName>
        <fullName evidence="8">Lysylphosphatidylglycerol synthase TM region</fullName>
    </submittedName>
</protein>
<gene>
    <name evidence="8" type="ORF">FFODKBPE_00127</name>
</gene>
<evidence type="ECO:0000256" key="2">
    <source>
        <dbReference type="ARBA" id="ARBA00011061"/>
    </source>
</evidence>